<protein>
    <submittedName>
        <fullName evidence="1">Uncharacterized protein</fullName>
    </submittedName>
</protein>
<dbReference type="InParanoid" id="A0A0C3PPQ9"/>
<dbReference type="STRING" id="870435.A0A0C3PPQ9"/>
<name>A0A0C3PPQ9_PISTI</name>
<dbReference type="OrthoDB" id="2963168at2759"/>
<evidence type="ECO:0000313" key="1">
    <source>
        <dbReference type="EMBL" id="KIO10459.1"/>
    </source>
</evidence>
<dbReference type="Gene3D" id="3.30.420.40">
    <property type="match status" value="1"/>
</dbReference>
<evidence type="ECO:0000313" key="2">
    <source>
        <dbReference type="Proteomes" id="UP000054217"/>
    </source>
</evidence>
<gene>
    <name evidence="1" type="ORF">M404DRAFT_129776</name>
</gene>
<reference evidence="2" key="2">
    <citation type="submission" date="2015-01" db="EMBL/GenBank/DDBJ databases">
        <title>Evolutionary Origins and Diversification of the Mycorrhizal Mutualists.</title>
        <authorList>
            <consortium name="DOE Joint Genome Institute"/>
            <consortium name="Mycorrhizal Genomics Consortium"/>
            <person name="Kohler A."/>
            <person name="Kuo A."/>
            <person name="Nagy L.G."/>
            <person name="Floudas D."/>
            <person name="Copeland A."/>
            <person name="Barry K.W."/>
            <person name="Cichocki N."/>
            <person name="Veneault-Fourrey C."/>
            <person name="LaButti K."/>
            <person name="Lindquist E.A."/>
            <person name="Lipzen A."/>
            <person name="Lundell T."/>
            <person name="Morin E."/>
            <person name="Murat C."/>
            <person name="Riley R."/>
            <person name="Ohm R."/>
            <person name="Sun H."/>
            <person name="Tunlid A."/>
            <person name="Henrissat B."/>
            <person name="Grigoriev I.V."/>
            <person name="Hibbett D.S."/>
            <person name="Martin F."/>
        </authorList>
    </citation>
    <scope>NUCLEOTIDE SEQUENCE [LARGE SCALE GENOMIC DNA]</scope>
    <source>
        <strain evidence="2">Marx 270</strain>
    </source>
</reference>
<dbReference type="Proteomes" id="UP000054217">
    <property type="component" value="Unassembled WGS sequence"/>
</dbReference>
<dbReference type="InterPro" id="IPR043129">
    <property type="entry name" value="ATPase_NBD"/>
</dbReference>
<proteinExistence type="predicted"/>
<dbReference type="SUPFAM" id="SSF53067">
    <property type="entry name" value="Actin-like ATPase domain"/>
    <property type="match status" value="2"/>
</dbReference>
<accession>A0A0C3PPQ9</accession>
<dbReference type="HOGENOM" id="CLU_009958_4_2_1"/>
<dbReference type="AlphaFoldDB" id="A0A0C3PPQ9"/>
<dbReference type="PANTHER" id="PTHR14187:SF5">
    <property type="entry name" value="HEAT SHOCK 70 KDA PROTEIN 12A"/>
    <property type="match status" value="1"/>
</dbReference>
<organism evidence="1 2">
    <name type="scientific">Pisolithus tinctorius Marx 270</name>
    <dbReference type="NCBI Taxonomy" id="870435"/>
    <lineage>
        <taxon>Eukaryota</taxon>
        <taxon>Fungi</taxon>
        <taxon>Dikarya</taxon>
        <taxon>Basidiomycota</taxon>
        <taxon>Agaricomycotina</taxon>
        <taxon>Agaricomycetes</taxon>
        <taxon>Agaricomycetidae</taxon>
        <taxon>Boletales</taxon>
        <taxon>Sclerodermatineae</taxon>
        <taxon>Pisolithaceae</taxon>
        <taxon>Pisolithus</taxon>
    </lineage>
</organism>
<dbReference type="PANTHER" id="PTHR14187">
    <property type="entry name" value="ALPHA KINASE/ELONGATION FACTOR 2 KINASE"/>
    <property type="match status" value="1"/>
</dbReference>
<keyword evidence="2" id="KW-1185">Reference proteome</keyword>
<dbReference type="EMBL" id="KN831952">
    <property type="protein sequence ID" value="KIO10459.1"/>
    <property type="molecule type" value="Genomic_DNA"/>
</dbReference>
<reference evidence="1 2" key="1">
    <citation type="submission" date="2014-04" db="EMBL/GenBank/DDBJ databases">
        <authorList>
            <consortium name="DOE Joint Genome Institute"/>
            <person name="Kuo A."/>
            <person name="Kohler A."/>
            <person name="Costa M.D."/>
            <person name="Nagy L.G."/>
            <person name="Floudas D."/>
            <person name="Copeland A."/>
            <person name="Barry K.W."/>
            <person name="Cichocki N."/>
            <person name="Veneault-Fourrey C."/>
            <person name="LaButti K."/>
            <person name="Lindquist E.A."/>
            <person name="Lipzen A."/>
            <person name="Lundell T."/>
            <person name="Morin E."/>
            <person name="Murat C."/>
            <person name="Sun H."/>
            <person name="Tunlid A."/>
            <person name="Henrissat B."/>
            <person name="Grigoriev I.V."/>
            <person name="Hibbett D.S."/>
            <person name="Martin F."/>
            <person name="Nordberg H.P."/>
            <person name="Cantor M.N."/>
            <person name="Hua S.X."/>
        </authorList>
    </citation>
    <scope>NUCLEOTIDE SEQUENCE [LARGE SCALE GENOMIC DNA]</scope>
    <source>
        <strain evidence="1 2">Marx 270</strain>
    </source>
</reference>
<dbReference type="CDD" id="cd10170">
    <property type="entry name" value="ASKHA_NBD_HSP70"/>
    <property type="match status" value="1"/>
</dbReference>
<sequence>MSSRQPYRGLSRKLVIAFDVGTTYSGASYCILDPGEVPKILGVARYPAQEHLGGDNKIPSILYYDQQHTVRAAGGEALQEHVIEQAEDENWVKVEWWKLHLRPRNVPSLHVDDLDIPPLPPFKNAIDILTDFLGYLFQCARTYIEESHANGRDVWTSFGDNIDFVLSHPNGWEGPQQAQIRKAAVQARLVPDTPEGQARIRLVTEGEASLHYCLESRNAADGLQDDVGVMIIDAGGGTIDVTSYYMTSSESPPMLHEIAPAECRLQGSVFVTQRAGQHLREKLQGSRFGTEEDINLMKNEFDKTTKLRFSNPNDPSFIRFGTVRDRDLDYNIRSGQLKLPGNEVAALFEPSAEAIIAAVEDQREVATQPISHVFLVGGFGASDWLFARLRDHLEPLGLQFCRPDGHTNKAVAKGAVAFYLDHRVSARVAKFTYGTRCAVAFDRNDEEHLRRASSAIPRPSGRTVIPNAFSAILCKGIAVSETKEFRKDFIVECAERNTCDTIATEIVCYRGNSRNPRWADSEPAMFSNLCTVHADTSRVSRTLSPRRGFAGMQFYRQQFSIVLKFGLTELEAQISWVEDGEEQRGPATVVFDHVVEAI</sequence>